<comment type="caution">
    <text evidence="1">The sequence shown here is derived from an EMBL/GenBank/DDBJ whole genome shotgun (WGS) entry which is preliminary data.</text>
</comment>
<name>A0A8J5NJF1_FUSOX</name>
<gene>
    <name evidence="1" type="ORF">Forpe1208_v014898</name>
</gene>
<sequence>MANRDFFYFYAPTWDYPPEGPIKLGNVISSVKRPHIPLINSPPTEETGVFKSEKKKVQYTTEKLRSGKFSILTKFLSVLGFGVDFGAEVERSNEEIFMFETLETIEFIPTSEYLQNCAESKDVRRWLERYGSSRPLYIITGLKSVTGATANTLKSRTVGGNLSVEVDGTILSGGTVPLGGGPGIEGKACTSQCTKWEGGNFVFAFRVSKVRVRKTGEVKSEDPYTKGAMLDSKEVERKRAGVEIIAVEAPRAQDEGFEEEKLMEGDEEVFCAILKDEDSDDEL</sequence>
<evidence type="ECO:0000313" key="1">
    <source>
        <dbReference type="EMBL" id="KAG7405614.1"/>
    </source>
</evidence>
<organism evidence="1 2">
    <name type="scientific">Fusarium oxysporum f. sp. rapae</name>
    <dbReference type="NCBI Taxonomy" id="485398"/>
    <lineage>
        <taxon>Eukaryota</taxon>
        <taxon>Fungi</taxon>
        <taxon>Dikarya</taxon>
        <taxon>Ascomycota</taxon>
        <taxon>Pezizomycotina</taxon>
        <taxon>Sordariomycetes</taxon>
        <taxon>Hypocreomycetidae</taxon>
        <taxon>Hypocreales</taxon>
        <taxon>Nectriaceae</taxon>
        <taxon>Fusarium</taxon>
        <taxon>Fusarium oxysporum species complex</taxon>
    </lineage>
</organism>
<accession>A0A8J5NJF1</accession>
<dbReference type="EMBL" id="JAELUQ010000012">
    <property type="protein sequence ID" value="KAG7405614.1"/>
    <property type="molecule type" value="Genomic_DNA"/>
</dbReference>
<dbReference type="Proteomes" id="UP000694050">
    <property type="component" value="Unassembled WGS sequence"/>
</dbReference>
<protein>
    <submittedName>
        <fullName evidence="1">Uncharacterized protein</fullName>
    </submittedName>
</protein>
<proteinExistence type="predicted"/>
<dbReference type="AlphaFoldDB" id="A0A8J5NJF1"/>
<reference evidence="1" key="1">
    <citation type="submission" date="2021-04" db="EMBL/GenBank/DDBJ databases">
        <title>First draft genome resource for Brassicaceae pathogens Fusarium oxysporum f. sp. raphani and Fusarium oxysporum f. sp. rapae.</title>
        <authorList>
            <person name="Asai S."/>
        </authorList>
    </citation>
    <scope>NUCLEOTIDE SEQUENCE</scope>
    <source>
        <strain evidence="1">Tf1208</strain>
    </source>
</reference>
<evidence type="ECO:0000313" key="2">
    <source>
        <dbReference type="Proteomes" id="UP000694050"/>
    </source>
</evidence>